<keyword evidence="7" id="KW-0288">FMN</keyword>
<dbReference type="Pfam" id="PF03060">
    <property type="entry name" value="NMO"/>
    <property type="match status" value="1"/>
</dbReference>
<evidence type="ECO:0000313" key="13">
    <source>
        <dbReference type="Proteomes" id="UP000557217"/>
    </source>
</evidence>
<dbReference type="RefSeq" id="WP_016838651.1">
    <property type="nucleotide sequence ID" value="NZ_JAAXPW010000005.1"/>
</dbReference>
<organism evidence="12 13">
    <name type="scientific">Ureibacillus thermosphaericus</name>
    <dbReference type="NCBI Taxonomy" id="51173"/>
    <lineage>
        <taxon>Bacteria</taxon>
        <taxon>Bacillati</taxon>
        <taxon>Bacillota</taxon>
        <taxon>Bacilli</taxon>
        <taxon>Bacillales</taxon>
        <taxon>Caryophanaceae</taxon>
        <taxon>Ureibacillus</taxon>
    </lineage>
</organism>
<evidence type="ECO:0000256" key="9">
    <source>
        <dbReference type="ARBA" id="ARBA00023033"/>
    </source>
</evidence>
<dbReference type="GO" id="GO:0018580">
    <property type="term" value="F:nitronate monooxygenase activity"/>
    <property type="evidence" value="ECO:0007669"/>
    <property type="project" value="InterPro"/>
</dbReference>
<evidence type="ECO:0000256" key="7">
    <source>
        <dbReference type="ARBA" id="ARBA00022643"/>
    </source>
</evidence>
<keyword evidence="8 12" id="KW-0560">Oxidoreductase</keyword>
<dbReference type="SUPFAM" id="SSF51412">
    <property type="entry name" value="Inosine monophosphate dehydrogenase (IMPDH)"/>
    <property type="match status" value="1"/>
</dbReference>
<dbReference type="PANTHER" id="PTHR42747:SF3">
    <property type="entry name" value="NITRONATE MONOOXYGENASE-RELATED"/>
    <property type="match status" value="1"/>
</dbReference>
<protein>
    <recommendedName>
        <fullName evidence="4">Probable nitronate monooxygenase</fullName>
    </recommendedName>
    <alternativeName>
        <fullName evidence="10">Propionate 3-nitronate monooxygenase</fullName>
    </alternativeName>
</protein>
<keyword evidence="9 12" id="KW-0503">Monooxygenase</keyword>
<evidence type="ECO:0000256" key="6">
    <source>
        <dbReference type="ARBA" id="ARBA00022630"/>
    </source>
</evidence>
<evidence type="ECO:0000313" key="12">
    <source>
        <dbReference type="EMBL" id="MBB5148523.1"/>
    </source>
</evidence>
<comment type="function">
    <text evidence="2">Nitronate monooxygenase that uses molecular oxygen to catalyze the oxidative denitrification of alkyl nitronates. Acts on propionate 3-nitronate (P3N), the presumed physiological substrate. Probably functions in the detoxification of P3N, a metabolic poison produced by plants and fungi as a defense mechanism.</text>
</comment>
<comment type="catalytic activity">
    <reaction evidence="11">
        <text>3 propionate 3-nitronate + 3 O2 + H2O = 3 3-oxopropanoate + 2 nitrate + nitrite + H2O2 + 3 H(+)</text>
        <dbReference type="Rhea" id="RHEA:57332"/>
        <dbReference type="ChEBI" id="CHEBI:15377"/>
        <dbReference type="ChEBI" id="CHEBI:15378"/>
        <dbReference type="ChEBI" id="CHEBI:15379"/>
        <dbReference type="ChEBI" id="CHEBI:16240"/>
        <dbReference type="ChEBI" id="CHEBI:16301"/>
        <dbReference type="ChEBI" id="CHEBI:17632"/>
        <dbReference type="ChEBI" id="CHEBI:33190"/>
        <dbReference type="ChEBI" id="CHEBI:136067"/>
    </reaction>
</comment>
<comment type="similarity">
    <text evidence="3">Belongs to the nitronate monooxygenase family. NMO class I subfamily.</text>
</comment>
<evidence type="ECO:0000256" key="1">
    <source>
        <dbReference type="ARBA" id="ARBA00001917"/>
    </source>
</evidence>
<keyword evidence="13" id="KW-1185">Reference proteome</keyword>
<proteinExistence type="inferred from homology"/>
<evidence type="ECO:0000256" key="2">
    <source>
        <dbReference type="ARBA" id="ARBA00003535"/>
    </source>
</evidence>
<comment type="cofactor">
    <cofactor evidence="1">
        <name>FMN</name>
        <dbReference type="ChEBI" id="CHEBI:58210"/>
    </cofactor>
</comment>
<dbReference type="InterPro" id="IPR004136">
    <property type="entry name" value="NMO"/>
</dbReference>
<evidence type="ECO:0000256" key="5">
    <source>
        <dbReference type="ARBA" id="ARBA00022575"/>
    </source>
</evidence>
<sequence>MFSNLKYPIIQAPMAGGIATVDLALAVSQNGGLGFLAAGYKTPEAIEQEIIKCKEAALPFGVNIFVPQNDSLDESLYLYKERLEEDFQIPLTIPKPDDDYWTEKLELVKTYKVPYVSFTFGCPTNEIIEQIKENGSYVIVTVTNLEEAKIAVQQGADAICLQGIEAGGHRATFQNVDEESYVPLMEFISTVRKEMAVPIIAAGGIINGKDIHLALNAGADVVQLGTAFLCTEESGANPVYKQALQSGEFTETALTRTFSGRLARGLKNEFMVKYESIAPAIYPAVNTLTQPIRAKALKDQNPQAMSLWASTRFKEIQSGTVKEIFDRLIKELELCRSSCI</sequence>
<name>A0A840PR97_URETH</name>
<evidence type="ECO:0000256" key="11">
    <source>
        <dbReference type="ARBA" id="ARBA00049401"/>
    </source>
</evidence>
<evidence type="ECO:0000256" key="10">
    <source>
        <dbReference type="ARBA" id="ARBA00031155"/>
    </source>
</evidence>
<keyword evidence="5" id="KW-0216">Detoxification</keyword>
<evidence type="ECO:0000256" key="3">
    <source>
        <dbReference type="ARBA" id="ARBA00009881"/>
    </source>
</evidence>
<accession>A0A840PR97</accession>
<comment type="caution">
    <text evidence="12">The sequence shown here is derived from an EMBL/GenBank/DDBJ whole genome shotgun (WGS) entry which is preliminary data.</text>
</comment>
<dbReference type="Gene3D" id="3.20.20.70">
    <property type="entry name" value="Aldolase class I"/>
    <property type="match status" value="1"/>
</dbReference>
<evidence type="ECO:0000256" key="4">
    <source>
        <dbReference type="ARBA" id="ARBA00013457"/>
    </source>
</evidence>
<gene>
    <name evidence="12" type="ORF">HNR36_000909</name>
</gene>
<keyword evidence="6" id="KW-0285">Flavoprotein</keyword>
<dbReference type="GO" id="GO:0009636">
    <property type="term" value="P:response to toxic substance"/>
    <property type="evidence" value="ECO:0007669"/>
    <property type="project" value="UniProtKB-KW"/>
</dbReference>
<dbReference type="Proteomes" id="UP000557217">
    <property type="component" value="Unassembled WGS sequence"/>
</dbReference>
<dbReference type="AlphaFoldDB" id="A0A840PR97"/>
<dbReference type="InterPro" id="IPR013785">
    <property type="entry name" value="Aldolase_TIM"/>
</dbReference>
<reference evidence="12 13" key="1">
    <citation type="submission" date="2020-08" db="EMBL/GenBank/DDBJ databases">
        <title>Genomic Encyclopedia of Type Strains, Phase IV (KMG-IV): sequencing the most valuable type-strain genomes for metagenomic binning, comparative biology and taxonomic classification.</title>
        <authorList>
            <person name="Goeker M."/>
        </authorList>
    </citation>
    <scope>NUCLEOTIDE SEQUENCE [LARGE SCALE GENOMIC DNA]</scope>
    <source>
        <strain evidence="12 13">DSM 10633</strain>
    </source>
</reference>
<dbReference type="PANTHER" id="PTHR42747">
    <property type="entry name" value="NITRONATE MONOOXYGENASE-RELATED"/>
    <property type="match status" value="1"/>
</dbReference>
<evidence type="ECO:0000256" key="8">
    <source>
        <dbReference type="ARBA" id="ARBA00023002"/>
    </source>
</evidence>
<dbReference type="EMBL" id="JACHGZ010000007">
    <property type="protein sequence ID" value="MBB5148523.1"/>
    <property type="molecule type" value="Genomic_DNA"/>
</dbReference>
<dbReference type="CDD" id="cd04730">
    <property type="entry name" value="NPD_like"/>
    <property type="match status" value="1"/>
</dbReference>